<evidence type="ECO:0000313" key="3">
    <source>
        <dbReference type="Proteomes" id="UP000294513"/>
    </source>
</evidence>
<protein>
    <submittedName>
        <fullName evidence="2">Uncharacterized protein</fullName>
    </submittedName>
</protein>
<sequence>MVHPDWDEPRVAEEVKRIQAETPSPLDQVPAPEPAPQEMPEQRAAQSLADQDAERLFNEGGRAPART</sequence>
<accession>A0A4R5CAR3</accession>
<feature type="region of interest" description="Disordered" evidence="1">
    <location>
        <begin position="1"/>
        <end position="67"/>
    </location>
</feature>
<dbReference type="EMBL" id="SMKU01000022">
    <property type="protein sequence ID" value="TDD94142.1"/>
    <property type="molecule type" value="Genomic_DNA"/>
</dbReference>
<dbReference type="Proteomes" id="UP000294513">
    <property type="component" value="Unassembled WGS sequence"/>
</dbReference>
<dbReference type="RefSeq" id="WP_131890310.1">
    <property type="nucleotide sequence ID" value="NZ_SMKU01000022.1"/>
</dbReference>
<keyword evidence="3" id="KW-1185">Reference proteome</keyword>
<dbReference type="AlphaFoldDB" id="A0A4R5CAR3"/>
<gene>
    <name evidence="2" type="ORF">E1298_07465</name>
</gene>
<feature type="compositionally biased region" description="Basic and acidic residues" evidence="1">
    <location>
        <begin position="1"/>
        <end position="19"/>
    </location>
</feature>
<organism evidence="2 3">
    <name type="scientific">Actinomadura rubrisoli</name>
    <dbReference type="NCBI Taxonomy" id="2530368"/>
    <lineage>
        <taxon>Bacteria</taxon>
        <taxon>Bacillati</taxon>
        <taxon>Actinomycetota</taxon>
        <taxon>Actinomycetes</taxon>
        <taxon>Streptosporangiales</taxon>
        <taxon>Thermomonosporaceae</taxon>
        <taxon>Actinomadura</taxon>
    </lineage>
</organism>
<comment type="caution">
    <text evidence="2">The sequence shown here is derived from an EMBL/GenBank/DDBJ whole genome shotgun (WGS) entry which is preliminary data.</text>
</comment>
<evidence type="ECO:0000313" key="2">
    <source>
        <dbReference type="EMBL" id="TDD94142.1"/>
    </source>
</evidence>
<reference evidence="2 3" key="1">
    <citation type="submission" date="2019-03" db="EMBL/GenBank/DDBJ databases">
        <title>Draft genome sequences of novel Actinobacteria.</title>
        <authorList>
            <person name="Sahin N."/>
            <person name="Ay H."/>
            <person name="Saygin H."/>
        </authorList>
    </citation>
    <scope>NUCLEOTIDE SEQUENCE [LARGE SCALE GENOMIC DNA]</scope>
    <source>
        <strain evidence="2 3">H3C3</strain>
    </source>
</reference>
<proteinExistence type="predicted"/>
<evidence type="ECO:0000256" key="1">
    <source>
        <dbReference type="SAM" id="MobiDB-lite"/>
    </source>
</evidence>
<name>A0A4R5CAR3_9ACTN</name>